<dbReference type="Proteomes" id="UP001165083">
    <property type="component" value="Unassembled WGS sequence"/>
</dbReference>
<feature type="compositionally biased region" description="Acidic residues" evidence="1">
    <location>
        <begin position="154"/>
        <end position="165"/>
    </location>
</feature>
<protein>
    <submittedName>
        <fullName evidence="2">Unnamed protein product</fullName>
    </submittedName>
</protein>
<feature type="region of interest" description="Disordered" evidence="1">
    <location>
        <begin position="323"/>
        <end position="376"/>
    </location>
</feature>
<evidence type="ECO:0000256" key="1">
    <source>
        <dbReference type="SAM" id="MobiDB-lite"/>
    </source>
</evidence>
<proteinExistence type="predicted"/>
<feature type="region of interest" description="Disordered" evidence="1">
    <location>
        <begin position="1"/>
        <end position="27"/>
    </location>
</feature>
<dbReference type="EMBL" id="BSXW01000725">
    <property type="protein sequence ID" value="GMF28637.1"/>
    <property type="molecule type" value="Genomic_DNA"/>
</dbReference>
<comment type="caution">
    <text evidence="2">The sequence shown here is derived from an EMBL/GenBank/DDBJ whole genome shotgun (WGS) entry which is preliminary data.</text>
</comment>
<name>A0A9W6UAL9_9STRA</name>
<dbReference type="AlphaFoldDB" id="A0A9W6UAL9"/>
<feature type="compositionally biased region" description="Low complexity" evidence="1">
    <location>
        <begin position="131"/>
        <end position="153"/>
    </location>
</feature>
<sequence>MDASGDLPDETRRSSDEDIFQTSNNADDRFRSAQEQLAELQLLARAGQHSPATASLQPSDEIAAASSTLVESEETKLNKGESYGRPRVGTGGLSSFTAILAASRKLAISSPDSVDATNPAIAPSDQIHQTSTGTSRCSSPKSSGKSLPTLNEGAEGEEDDDDDQETPERASNSTATSFPDKLLILSVDGPPGIQEQEPEQGDSDDVDFVEMLEHISRGKVNFLALTVEDLRVCKLKRVHAALTKARSSMPTMSYVRTLISVDMLQLLLLRLGDRVVREAITHGIQQNSKVAETLDTADPSALLTSANIAAVVLMARRELATVSTATSSPAPQLPRRTTTTTRRSSQTSPKPSSSPSSSVSSSPRCGTPRNPASDRRSILAKEGVQVLMQEKLVSFDHRGQANALPAFRVRGASAAITDSAAKRRQRGLQYASEHVTHRTVHM</sequence>
<reference evidence="2" key="1">
    <citation type="submission" date="2023-04" db="EMBL/GenBank/DDBJ databases">
        <title>Phytophthora lilii NBRC 32176.</title>
        <authorList>
            <person name="Ichikawa N."/>
            <person name="Sato H."/>
            <person name="Tonouchi N."/>
        </authorList>
    </citation>
    <scope>NUCLEOTIDE SEQUENCE</scope>
    <source>
        <strain evidence="2">NBRC 32176</strain>
    </source>
</reference>
<feature type="compositionally biased region" description="Basic and acidic residues" evidence="1">
    <location>
        <begin position="73"/>
        <end position="84"/>
    </location>
</feature>
<evidence type="ECO:0000313" key="2">
    <source>
        <dbReference type="EMBL" id="GMF28637.1"/>
    </source>
</evidence>
<keyword evidence="3" id="KW-1185">Reference proteome</keyword>
<organism evidence="2 3">
    <name type="scientific">Phytophthora lilii</name>
    <dbReference type="NCBI Taxonomy" id="2077276"/>
    <lineage>
        <taxon>Eukaryota</taxon>
        <taxon>Sar</taxon>
        <taxon>Stramenopiles</taxon>
        <taxon>Oomycota</taxon>
        <taxon>Peronosporomycetes</taxon>
        <taxon>Peronosporales</taxon>
        <taxon>Peronosporaceae</taxon>
        <taxon>Phytophthora</taxon>
    </lineage>
</organism>
<evidence type="ECO:0000313" key="3">
    <source>
        <dbReference type="Proteomes" id="UP001165083"/>
    </source>
</evidence>
<feature type="region of interest" description="Disordered" evidence="1">
    <location>
        <begin position="111"/>
        <end position="175"/>
    </location>
</feature>
<feature type="region of interest" description="Disordered" evidence="1">
    <location>
        <begin position="65"/>
        <end position="92"/>
    </location>
</feature>
<gene>
    <name evidence="2" type="ORF">Plil01_001209100</name>
</gene>
<feature type="compositionally biased region" description="Low complexity" evidence="1">
    <location>
        <begin position="334"/>
        <end position="364"/>
    </location>
</feature>
<dbReference type="OrthoDB" id="127677at2759"/>
<accession>A0A9W6UAL9</accession>